<organism evidence="2 3">
    <name type="scientific">Haematococcus lacustris</name>
    <name type="common">Green alga</name>
    <name type="synonym">Haematococcus pluvialis</name>
    <dbReference type="NCBI Taxonomy" id="44745"/>
    <lineage>
        <taxon>Eukaryota</taxon>
        <taxon>Viridiplantae</taxon>
        <taxon>Chlorophyta</taxon>
        <taxon>core chlorophytes</taxon>
        <taxon>Chlorophyceae</taxon>
        <taxon>CS clade</taxon>
        <taxon>Chlamydomonadales</taxon>
        <taxon>Haematococcaceae</taxon>
        <taxon>Haematococcus</taxon>
    </lineage>
</organism>
<dbReference type="AlphaFoldDB" id="A0A699ZUW2"/>
<keyword evidence="3" id="KW-1185">Reference proteome</keyword>
<sequence length="222" mass="23094">MEMMMKMFTLCLPTFGEAAAHQHVTKCVSPMTVVCLMQACHALADSNAWVVRFVQLPQPNAVPGNVEWQMLAMPGYLLLATNGVVVATVTDPHGVAVPPCCCYCTVLNVTSTRSNPHGVVAESLANMMGGCGLLIAWQTAGWVTACVSRHAGHLGLAEAAPGVLPCPTPVGHLAVSRQGNLVAALLGNGVVAVFQSSLLVPASLQGLPATGKNTWMQPGAWG</sequence>
<feature type="chain" id="PRO_5025497137" evidence="1">
    <location>
        <begin position="21"/>
        <end position="222"/>
    </location>
</feature>
<accession>A0A699ZUW2</accession>
<dbReference type="Proteomes" id="UP000485058">
    <property type="component" value="Unassembled WGS sequence"/>
</dbReference>
<proteinExistence type="predicted"/>
<protein>
    <submittedName>
        <fullName evidence="2">Uncharacterized protein</fullName>
    </submittedName>
</protein>
<comment type="caution">
    <text evidence="2">The sequence shown here is derived from an EMBL/GenBank/DDBJ whole genome shotgun (WGS) entry which is preliminary data.</text>
</comment>
<keyword evidence="1" id="KW-0732">Signal</keyword>
<dbReference type="EMBL" id="BLLF01002692">
    <property type="protein sequence ID" value="GFH25010.1"/>
    <property type="molecule type" value="Genomic_DNA"/>
</dbReference>
<gene>
    <name evidence="2" type="ORF">HaLaN_22900</name>
</gene>
<evidence type="ECO:0000313" key="3">
    <source>
        <dbReference type="Proteomes" id="UP000485058"/>
    </source>
</evidence>
<evidence type="ECO:0000313" key="2">
    <source>
        <dbReference type="EMBL" id="GFH25010.1"/>
    </source>
</evidence>
<reference evidence="2 3" key="1">
    <citation type="submission" date="2020-02" db="EMBL/GenBank/DDBJ databases">
        <title>Draft genome sequence of Haematococcus lacustris strain NIES-144.</title>
        <authorList>
            <person name="Morimoto D."/>
            <person name="Nakagawa S."/>
            <person name="Yoshida T."/>
            <person name="Sawayama S."/>
        </authorList>
    </citation>
    <scope>NUCLEOTIDE SEQUENCE [LARGE SCALE GENOMIC DNA]</scope>
    <source>
        <strain evidence="2 3">NIES-144</strain>
    </source>
</reference>
<name>A0A699ZUW2_HAELA</name>
<evidence type="ECO:0000256" key="1">
    <source>
        <dbReference type="SAM" id="SignalP"/>
    </source>
</evidence>
<feature type="signal peptide" evidence="1">
    <location>
        <begin position="1"/>
        <end position="20"/>
    </location>
</feature>